<evidence type="ECO:0000256" key="1">
    <source>
        <dbReference type="SAM" id="MobiDB-lite"/>
    </source>
</evidence>
<dbReference type="GeneID" id="17312315"/>
<dbReference type="EMBL" id="CP000147">
    <property type="protein sequence ID" value="AGY32510.1"/>
    <property type="molecule type" value="Genomic_DNA"/>
</dbReference>
<dbReference type="AlphaFoldDB" id="U5NRT4"/>
<accession>U5NRT4</accession>
<keyword evidence="3" id="KW-1185">Reference proteome</keyword>
<proteinExistence type="predicted"/>
<evidence type="ECO:0000313" key="2">
    <source>
        <dbReference type="EMBL" id="AGY32510.1"/>
    </source>
</evidence>
<reference evidence="3" key="1">
    <citation type="submission" date="2005-09" db="EMBL/GenBank/DDBJ databases">
        <title>Complete sequence of plasmid D of Rhodobacter sphaeroides 2.4.1.</title>
        <authorList>
            <person name="Copeland A."/>
            <person name="Lucas S."/>
            <person name="Lapidus A."/>
            <person name="Barry K."/>
            <person name="Detter J.C."/>
            <person name="Glavina T."/>
            <person name="Hammon N."/>
            <person name="Israni S."/>
            <person name="Pitluck S."/>
            <person name="Richardson P."/>
            <person name="Mackenzie C."/>
            <person name="Choudhary M."/>
            <person name="Larimer F."/>
            <person name="Hauser L.J."/>
            <person name="Land M."/>
            <person name="Donohue T.J."/>
            <person name="Kaplan S."/>
        </authorList>
    </citation>
    <scope>NUCLEOTIDE SEQUENCE [LARGE SCALE GENOMIC DNA]</scope>
    <source>
        <strain evidence="3">ATCC 17023 / DSM 158 / JCM 6121 / CCUG 31486 / LMG 2827 / NBRC 12203 / NCIMB 8253 / ATH 2.4.1.</strain>
        <plasmid evidence="3">pRS241d</plasmid>
    </source>
</reference>
<feature type="compositionally biased region" description="Basic and acidic residues" evidence="1">
    <location>
        <begin position="10"/>
        <end position="20"/>
    </location>
</feature>
<keyword evidence="2" id="KW-0614">Plasmid</keyword>
<dbReference type="RefSeq" id="WP_017208431.1">
    <property type="nucleotide sequence ID" value="NC_007490.2"/>
</dbReference>
<organism evidence="2 3">
    <name type="scientific">Cereibacter sphaeroides (strain ATCC 17023 / DSM 158 / JCM 6121 / CCUG 31486 / LMG 2827 / NBRC 12203 / NCIMB 8253 / ATH 2.4.1.)</name>
    <name type="common">Rhodobacter sphaeroides</name>
    <dbReference type="NCBI Taxonomy" id="272943"/>
    <lineage>
        <taxon>Bacteria</taxon>
        <taxon>Pseudomonadati</taxon>
        <taxon>Pseudomonadota</taxon>
        <taxon>Alphaproteobacteria</taxon>
        <taxon>Rhodobacterales</taxon>
        <taxon>Paracoccaceae</taxon>
        <taxon>Cereibacter</taxon>
    </lineage>
</organism>
<sequence length="119" mass="13003">MSLSDEEILAEAREDGRDPEAFASRMRARFEQVRIASRKTRMAAAKAGVSAARRQETPHPPAVIDMASARARLRQAIDRNPAGLTMAARNESELSDADVLSQLQDLMELGVIDPQDGLS</sequence>
<geneLocation type="plasmid" evidence="3">
    <name>pRS241d</name>
</geneLocation>
<dbReference type="EnsemblBacteria" id="AGY32510">
    <property type="protein sequence ID" value="AGY32510"/>
    <property type="gene ID" value="RSP_7685"/>
</dbReference>
<gene>
    <name evidence="2" type="ORF">RSP_7685</name>
</gene>
<name>U5NRT4_CERS4</name>
<feature type="region of interest" description="Disordered" evidence="1">
    <location>
        <begin position="1"/>
        <end position="21"/>
    </location>
</feature>
<dbReference type="Proteomes" id="UP000002703">
    <property type="component" value="Plasmid D"/>
</dbReference>
<protein>
    <submittedName>
        <fullName evidence="2">Uncharacterized protein</fullName>
    </submittedName>
</protein>
<evidence type="ECO:0000313" key="3">
    <source>
        <dbReference type="Proteomes" id="UP000002703"/>
    </source>
</evidence>
<dbReference type="KEGG" id="rsp:RSP_7685"/>